<evidence type="ECO:0000313" key="1">
    <source>
        <dbReference type="EMBL" id="OCX69667.1"/>
    </source>
</evidence>
<proteinExistence type="predicted"/>
<protein>
    <submittedName>
        <fullName evidence="1">Uncharacterized protein</fullName>
    </submittedName>
</protein>
<dbReference type="RefSeq" id="WP_024895108.1">
    <property type="nucleotide sequence ID" value="NZ_LWRZ01000123.1"/>
</dbReference>
<sequence length="71" mass="8035">MSAALPSSISDLLARYKREMREYDFREQKYKPRWQITTAGAALLLHREIELQNPARAVDAEAVDEAEGGEA</sequence>
<evidence type="ECO:0000313" key="2">
    <source>
        <dbReference type="Proteomes" id="UP000094893"/>
    </source>
</evidence>
<name>A0A1C2IIH3_ACITH</name>
<accession>A0A1C2IIH3</accession>
<reference evidence="1 2" key="1">
    <citation type="journal article" date="2016" name="Int. J. Mol. Sci.">
        <title>Comparative genomics of the extreme acidophile Acidithiobacillus thiooxidans reveals intraspecific divergence and niche adaptation.</title>
        <authorList>
            <person name="Zhang X."/>
            <person name="Feng X."/>
            <person name="Tao J."/>
            <person name="Ma L."/>
            <person name="Xiao Y."/>
            <person name="Liang Y."/>
            <person name="Liu X."/>
            <person name="Yin H."/>
        </authorList>
    </citation>
    <scope>NUCLEOTIDE SEQUENCE [LARGE SCALE GENOMIC DNA]</scope>
    <source>
        <strain evidence="1 2">A02</strain>
    </source>
</reference>
<comment type="caution">
    <text evidence="1">The sequence shown here is derived from an EMBL/GenBank/DDBJ whole genome shotgun (WGS) entry which is preliminary data.</text>
</comment>
<dbReference type="AlphaFoldDB" id="A0A1C2IIH3"/>
<dbReference type="Proteomes" id="UP000094893">
    <property type="component" value="Unassembled WGS sequence"/>
</dbReference>
<organism evidence="1 2">
    <name type="scientific">Acidithiobacillus thiooxidans</name>
    <name type="common">Thiobacillus thiooxidans</name>
    <dbReference type="NCBI Taxonomy" id="930"/>
    <lineage>
        <taxon>Bacteria</taxon>
        <taxon>Pseudomonadati</taxon>
        <taxon>Pseudomonadota</taxon>
        <taxon>Acidithiobacillia</taxon>
        <taxon>Acidithiobacillales</taxon>
        <taxon>Acidithiobacillaceae</taxon>
        <taxon>Acidithiobacillus</taxon>
    </lineage>
</organism>
<dbReference type="EMBL" id="LWSA01000229">
    <property type="protein sequence ID" value="OCX69667.1"/>
    <property type="molecule type" value="Genomic_DNA"/>
</dbReference>
<gene>
    <name evidence="1" type="ORF">A6P07_16030</name>
</gene>